<reference evidence="1 2" key="1">
    <citation type="journal article" date="2016" name="Front. Microbiol.">
        <title>Genomic Resource of Rice Seed Associated Bacteria.</title>
        <authorList>
            <person name="Midha S."/>
            <person name="Bansal K."/>
            <person name="Sharma S."/>
            <person name="Kumar N."/>
            <person name="Patil P.P."/>
            <person name="Chaudhry V."/>
            <person name="Patil P.B."/>
        </authorList>
    </citation>
    <scope>NUCLEOTIDE SEQUENCE [LARGE SCALE GENOMIC DNA]</scope>
    <source>
        <strain evidence="1 2">RSA3</strain>
    </source>
</reference>
<proteinExistence type="predicted"/>
<name>A0A147F4S5_MICTE</name>
<dbReference type="RefSeq" id="WP_058614802.1">
    <property type="nucleotide sequence ID" value="NZ_LDRV01000093.1"/>
</dbReference>
<gene>
    <name evidence="1" type="ORF">RSA3_14330</name>
</gene>
<comment type="caution">
    <text evidence="1">The sequence shown here is derived from an EMBL/GenBank/DDBJ whole genome shotgun (WGS) entry which is preliminary data.</text>
</comment>
<dbReference type="PATRIC" id="fig|2033.7.peg.3703"/>
<dbReference type="AlphaFoldDB" id="A0A147F4S5"/>
<evidence type="ECO:0000313" key="2">
    <source>
        <dbReference type="Proteomes" id="UP000072189"/>
    </source>
</evidence>
<organism evidence="1 2">
    <name type="scientific">Microbacterium testaceum</name>
    <name type="common">Aureobacterium testaceum</name>
    <name type="synonym">Brevibacterium testaceum</name>
    <dbReference type="NCBI Taxonomy" id="2033"/>
    <lineage>
        <taxon>Bacteria</taxon>
        <taxon>Bacillati</taxon>
        <taxon>Actinomycetota</taxon>
        <taxon>Actinomycetes</taxon>
        <taxon>Micrococcales</taxon>
        <taxon>Microbacteriaceae</taxon>
        <taxon>Microbacterium</taxon>
    </lineage>
</organism>
<evidence type="ECO:0000313" key="1">
    <source>
        <dbReference type="EMBL" id="KTS09069.1"/>
    </source>
</evidence>
<dbReference type="Proteomes" id="UP000072189">
    <property type="component" value="Unassembled WGS sequence"/>
</dbReference>
<dbReference type="EMBL" id="LDRV01000093">
    <property type="protein sequence ID" value="KTS09069.1"/>
    <property type="molecule type" value="Genomic_DNA"/>
</dbReference>
<accession>A0A147F4S5</accession>
<protein>
    <submittedName>
        <fullName evidence="1">Uncharacterized protein</fullName>
    </submittedName>
</protein>
<sequence length="82" mass="9389">MATVHFLLAYSHKEQRLVMQEEFNDSRRATKAYAAAESKLSADSDYEVVLIGSDSIETIMKTHGHYFSNERDDVLSMLDFAR</sequence>